<name>A0A0A9AHT2_ARUDO</name>
<reference evidence="1" key="1">
    <citation type="submission" date="2014-09" db="EMBL/GenBank/DDBJ databases">
        <authorList>
            <person name="Magalhaes I.L.F."/>
            <person name="Oliveira U."/>
            <person name="Santos F.R."/>
            <person name="Vidigal T.H.D.A."/>
            <person name="Brescovit A.D."/>
            <person name="Santos A.J."/>
        </authorList>
    </citation>
    <scope>NUCLEOTIDE SEQUENCE</scope>
    <source>
        <tissue evidence="1">Shoot tissue taken approximately 20 cm above the soil surface</tissue>
    </source>
</reference>
<organism evidence="1">
    <name type="scientific">Arundo donax</name>
    <name type="common">Giant reed</name>
    <name type="synonym">Donax arundinaceus</name>
    <dbReference type="NCBI Taxonomy" id="35708"/>
    <lineage>
        <taxon>Eukaryota</taxon>
        <taxon>Viridiplantae</taxon>
        <taxon>Streptophyta</taxon>
        <taxon>Embryophyta</taxon>
        <taxon>Tracheophyta</taxon>
        <taxon>Spermatophyta</taxon>
        <taxon>Magnoliopsida</taxon>
        <taxon>Liliopsida</taxon>
        <taxon>Poales</taxon>
        <taxon>Poaceae</taxon>
        <taxon>PACMAD clade</taxon>
        <taxon>Arundinoideae</taxon>
        <taxon>Arundineae</taxon>
        <taxon>Arundo</taxon>
    </lineage>
</organism>
<sequence>MRRNQTLVPLSLTRRAGPT</sequence>
<proteinExistence type="predicted"/>
<protein>
    <submittedName>
        <fullName evidence="1">Uncharacterized protein</fullName>
    </submittedName>
</protein>
<dbReference type="AlphaFoldDB" id="A0A0A9AHT2"/>
<accession>A0A0A9AHT2</accession>
<reference evidence="1" key="2">
    <citation type="journal article" date="2015" name="Data Brief">
        <title>Shoot transcriptome of the giant reed, Arundo donax.</title>
        <authorList>
            <person name="Barrero R.A."/>
            <person name="Guerrero F.D."/>
            <person name="Moolhuijzen P."/>
            <person name="Goolsby J.A."/>
            <person name="Tidwell J."/>
            <person name="Bellgard S.E."/>
            <person name="Bellgard M.I."/>
        </authorList>
    </citation>
    <scope>NUCLEOTIDE SEQUENCE</scope>
    <source>
        <tissue evidence="1">Shoot tissue taken approximately 20 cm above the soil surface</tissue>
    </source>
</reference>
<dbReference type="EMBL" id="GBRH01251273">
    <property type="protein sequence ID" value="JAD46622.1"/>
    <property type="molecule type" value="Transcribed_RNA"/>
</dbReference>
<evidence type="ECO:0000313" key="1">
    <source>
        <dbReference type="EMBL" id="JAD46622.1"/>
    </source>
</evidence>